<gene>
    <name evidence="2" type="ORF">BD289DRAFT_110943</name>
</gene>
<feature type="compositionally biased region" description="Low complexity" evidence="1">
    <location>
        <begin position="532"/>
        <end position="547"/>
    </location>
</feature>
<proteinExistence type="predicted"/>
<accession>A0A2T2ZXB1</accession>
<organism evidence="2 3">
    <name type="scientific">Coniella lustricola</name>
    <dbReference type="NCBI Taxonomy" id="2025994"/>
    <lineage>
        <taxon>Eukaryota</taxon>
        <taxon>Fungi</taxon>
        <taxon>Dikarya</taxon>
        <taxon>Ascomycota</taxon>
        <taxon>Pezizomycotina</taxon>
        <taxon>Sordariomycetes</taxon>
        <taxon>Sordariomycetidae</taxon>
        <taxon>Diaporthales</taxon>
        <taxon>Schizoparmaceae</taxon>
        <taxon>Coniella</taxon>
    </lineage>
</organism>
<evidence type="ECO:0000313" key="2">
    <source>
        <dbReference type="EMBL" id="PSR78871.1"/>
    </source>
</evidence>
<dbReference type="Proteomes" id="UP000241462">
    <property type="component" value="Unassembled WGS sequence"/>
</dbReference>
<feature type="region of interest" description="Disordered" evidence="1">
    <location>
        <begin position="143"/>
        <end position="238"/>
    </location>
</feature>
<feature type="region of interest" description="Disordered" evidence="1">
    <location>
        <begin position="316"/>
        <end position="469"/>
    </location>
</feature>
<feature type="compositionally biased region" description="Polar residues" evidence="1">
    <location>
        <begin position="146"/>
        <end position="162"/>
    </location>
</feature>
<name>A0A2T2ZXB1_9PEZI</name>
<feature type="region of interest" description="Disordered" evidence="1">
    <location>
        <begin position="520"/>
        <end position="573"/>
    </location>
</feature>
<feature type="region of interest" description="Disordered" evidence="1">
    <location>
        <begin position="92"/>
        <end position="123"/>
    </location>
</feature>
<evidence type="ECO:0000256" key="1">
    <source>
        <dbReference type="SAM" id="MobiDB-lite"/>
    </source>
</evidence>
<feature type="compositionally biased region" description="Pro residues" evidence="1">
    <location>
        <begin position="94"/>
        <end position="112"/>
    </location>
</feature>
<sequence>MLILFSSHLFVTMTSDKSFLLPALVSKWRQCASSVPSSSSPNPDPNPSRSRRGRSGASGNMGCTDLISPAKKLLSLSATLAAFRAVLCGRRPSSNPPLPPPSAPPPPPPPSHPHAHSDVAAGRSTTDLSLRPCVTAFAPMAKGLSSEGSKASNKSETGTSNKPAMERPTFLSHFRPRQHAATKPSQANSMSLTKDDRRAASKKNARLIDRRCRLDRALQTEAAREPQSVSDSHREERDRLLAQNSKLERYEEKHLRNLIKARKESKRLYGRAATPQRAVNLDFTHDLLREFRRNLVPSVENREDLLRILESVPRATNDTCSSVSNSKSHDDCDASKPSERGLPTRGTKRETTSNDASLLDTDQPLLSVDAPSANPFRLLSPKRKLDQDLPLATSEKKKQKKTKSEQTHGLAQLMSPANLPTPDDSAASSLASSEGEDQAKAGPADDSALQTKQSQPTKPSKGIKADEVANKAKQKIGTLPTIEPWYVGHARAMMEPSFNDCVFDRRNKRSRAPFKSYNVSGALVIDSEQLTPPLSISSSSSETSKPSQGRRGQRHQNRDRHRHKKGRRSRGGR</sequence>
<evidence type="ECO:0008006" key="4">
    <source>
        <dbReference type="Google" id="ProtNLM"/>
    </source>
</evidence>
<dbReference type="OrthoDB" id="5235253at2759"/>
<feature type="region of interest" description="Disordered" evidence="1">
    <location>
        <begin position="33"/>
        <end position="63"/>
    </location>
</feature>
<dbReference type="EMBL" id="KZ678588">
    <property type="protein sequence ID" value="PSR78871.1"/>
    <property type="molecule type" value="Genomic_DNA"/>
</dbReference>
<feature type="compositionally biased region" description="Polar residues" evidence="1">
    <location>
        <begin position="448"/>
        <end position="458"/>
    </location>
</feature>
<dbReference type="AlphaFoldDB" id="A0A2T2ZXB1"/>
<feature type="compositionally biased region" description="Basic and acidic residues" evidence="1">
    <location>
        <begin position="327"/>
        <end position="339"/>
    </location>
</feature>
<feature type="compositionally biased region" description="Polar residues" evidence="1">
    <location>
        <begin position="183"/>
        <end position="192"/>
    </location>
</feature>
<reference evidence="2 3" key="1">
    <citation type="journal article" date="2018" name="Mycol. Prog.">
        <title>Coniella lustricola, a new species from submerged detritus.</title>
        <authorList>
            <person name="Raudabaugh D.B."/>
            <person name="Iturriaga T."/>
            <person name="Carver A."/>
            <person name="Mondo S."/>
            <person name="Pangilinan J."/>
            <person name="Lipzen A."/>
            <person name="He G."/>
            <person name="Amirebrahimi M."/>
            <person name="Grigoriev I.V."/>
            <person name="Miller A.N."/>
        </authorList>
    </citation>
    <scope>NUCLEOTIDE SEQUENCE [LARGE SCALE GENOMIC DNA]</scope>
    <source>
        <strain evidence="2 3">B22-T-1</strain>
    </source>
</reference>
<protein>
    <recommendedName>
        <fullName evidence="4">Something about silencing protein 4 domain-containing protein</fullName>
    </recommendedName>
</protein>
<feature type="compositionally biased region" description="Polar residues" evidence="1">
    <location>
        <begin position="316"/>
        <end position="326"/>
    </location>
</feature>
<keyword evidence="3" id="KW-1185">Reference proteome</keyword>
<feature type="compositionally biased region" description="Basic and acidic residues" evidence="1">
    <location>
        <begin position="206"/>
        <end position="224"/>
    </location>
</feature>
<feature type="compositionally biased region" description="Basic residues" evidence="1">
    <location>
        <begin position="551"/>
        <end position="573"/>
    </location>
</feature>
<dbReference type="InParanoid" id="A0A2T2ZXB1"/>
<evidence type="ECO:0000313" key="3">
    <source>
        <dbReference type="Proteomes" id="UP000241462"/>
    </source>
</evidence>